<keyword evidence="2" id="KW-1003">Cell membrane</keyword>
<evidence type="ECO:0000259" key="9">
    <source>
        <dbReference type="Pfam" id="PF13231"/>
    </source>
</evidence>
<dbReference type="PANTHER" id="PTHR33908:SF11">
    <property type="entry name" value="MEMBRANE PROTEIN"/>
    <property type="match status" value="1"/>
</dbReference>
<comment type="caution">
    <text evidence="10">The sequence shown here is derived from an EMBL/GenBank/DDBJ whole genome shotgun (WGS) entry which is preliminary data.</text>
</comment>
<protein>
    <recommendedName>
        <fullName evidence="9">Glycosyltransferase RgtA/B/C/D-like domain-containing protein</fullName>
    </recommendedName>
</protein>
<feature type="transmembrane region" description="Helical" evidence="8">
    <location>
        <begin position="323"/>
        <end position="340"/>
    </location>
</feature>
<feature type="transmembrane region" description="Helical" evidence="8">
    <location>
        <begin position="84"/>
        <end position="103"/>
    </location>
</feature>
<dbReference type="AlphaFoldDB" id="A0A1F7X368"/>
<feature type="transmembrane region" description="Helical" evidence="8">
    <location>
        <begin position="169"/>
        <end position="195"/>
    </location>
</feature>
<dbReference type="InterPro" id="IPR050297">
    <property type="entry name" value="LipidA_mod_glycosyltrf_83"/>
</dbReference>
<dbReference type="GO" id="GO:0009103">
    <property type="term" value="P:lipopolysaccharide biosynthetic process"/>
    <property type="evidence" value="ECO:0007669"/>
    <property type="project" value="UniProtKB-ARBA"/>
</dbReference>
<sequence length="509" mass="57336">MLKFIKKYKAFIALGSFILLLGFTLRLFKLTSLPVFADEAIYVRWAQVMRAEETLRFLPLSDGKQPLFMWVVIPFLKIFTDPLFAGRFVSVLCGAGTIVGVFLTSKLLFKSNKAAIIASLVIAVSPFAVFFDKMALVDSMLAMFGIWTFFLAALTATRLKLDTAILTGFALGAALLTKSPALFFALLIPFMILLINWPKNPKARVFTFGKFVFFTVVSIFIGYAIFNILRLGPNFHLLSSRNLDYVYPFTHIFENPLDPFLSLVRATFVYFKLLGPWTLMPLVVLGAIFSFKADWRKSLVVLLWFIVPILGITEYAKVYTARYILFTLPYLAIFAGNILPTGKKSLYWAGMILLALFLSQSLMVNRRLLFDIQKAQLPRSERSGYLEDWTAGFGIKEVSELVRAEFAREPGKKIVIGTEGYFGTLPDGLQMYLNDMPQIIVVGVGLGIDKIPTPLAESRAYGNKTYLVVNSTRLLEDADKLGLRLINSYPKATKPEGRREDLLFFEVTK</sequence>
<gene>
    <name evidence="10" type="ORF">A2Y68_00410</name>
</gene>
<dbReference type="EMBL" id="MGFR01000005">
    <property type="protein sequence ID" value="OGM09421.1"/>
    <property type="molecule type" value="Genomic_DNA"/>
</dbReference>
<evidence type="ECO:0000256" key="4">
    <source>
        <dbReference type="ARBA" id="ARBA00022679"/>
    </source>
</evidence>
<keyword evidence="5 8" id="KW-0812">Transmembrane</keyword>
<evidence type="ECO:0000256" key="8">
    <source>
        <dbReference type="SAM" id="Phobius"/>
    </source>
</evidence>
<feature type="transmembrane region" description="Helical" evidence="8">
    <location>
        <begin position="115"/>
        <end position="131"/>
    </location>
</feature>
<evidence type="ECO:0000256" key="6">
    <source>
        <dbReference type="ARBA" id="ARBA00022989"/>
    </source>
</evidence>
<dbReference type="STRING" id="1802479.A2Y68_00410"/>
<keyword evidence="3" id="KW-0328">Glycosyltransferase</keyword>
<name>A0A1F7X368_9BACT</name>
<reference evidence="10 11" key="1">
    <citation type="journal article" date="2016" name="Nat. Commun.">
        <title>Thousands of microbial genomes shed light on interconnected biogeochemical processes in an aquifer system.</title>
        <authorList>
            <person name="Anantharaman K."/>
            <person name="Brown C.T."/>
            <person name="Hug L.A."/>
            <person name="Sharon I."/>
            <person name="Castelle C.J."/>
            <person name="Probst A.J."/>
            <person name="Thomas B.C."/>
            <person name="Singh A."/>
            <person name="Wilkins M.J."/>
            <person name="Karaoz U."/>
            <person name="Brodie E.L."/>
            <person name="Williams K.H."/>
            <person name="Hubbard S.S."/>
            <person name="Banfield J.F."/>
        </authorList>
    </citation>
    <scope>NUCLEOTIDE SEQUENCE [LARGE SCALE GENOMIC DNA]</scope>
</reference>
<feature type="domain" description="Glycosyltransferase RgtA/B/C/D-like" evidence="9">
    <location>
        <begin position="66"/>
        <end position="218"/>
    </location>
</feature>
<keyword evidence="4" id="KW-0808">Transferase</keyword>
<evidence type="ECO:0000256" key="2">
    <source>
        <dbReference type="ARBA" id="ARBA00022475"/>
    </source>
</evidence>
<feature type="transmembrane region" description="Helical" evidence="8">
    <location>
        <begin position="269"/>
        <end position="291"/>
    </location>
</feature>
<keyword evidence="7 8" id="KW-0472">Membrane</keyword>
<dbReference type="Pfam" id="PF13231">
    <property type="entry name" value="PMT_2"/>
    <property type="match status" value="1"/>
</dbReference>
<dbReference type="InterPro" id="IPR038731">
    <property type="entry name" value="RgtA/B/C-like"/>
</dbReference>
<comment type="subcellular location">
    <subcellularLocation>
        <location evidence="1">Cell membrane</location>
        <topology evidence="1">Multi-pass membrane protein</topology>
    </subcellularLocation>
</comment>
<proteinExistence type="predicted"/>
<dbReference type="GO" id="GO:0005886">
    <property type="term" value="C:plasma membrane"/>
    <property type="evidence" value="ECO:0007669"/>
    <property type="project" value="UniProtKB-SubCell"/>
</dbReference>
<keyword evidence="6 8" id="KW-1133">Transmembrane helix</keyword>
<dbReference type="Proteomes" id="UP000176778">
    <property type="component" value="Unassembled WGS sequence"/>
</dbReference>
<feature type="transmembrane region" description="Helical" evidence="8">
    <location>
        <begin position="137"/>
        <end position="157"/>
    </location>
</feature>
<evidence type="ECO:0000256" key="5">
    <source>
        <dbReference type="ARBA" id="ARBA00022692"/>
    </source>
</evidence>
<evidence type="ECO:0000256" key="1">
    <source>
        <dbReference type="ARBA" id="ARBA00004651"/>
    </source>
</evidence>
<feature type="transmembrane region" description="Helical" evidence="8">
    <location>
        <begin position="346"/>
        <end position="364"/>
    </location>
</feature>
<evidence type="ECO:0000256" key="3">
    <source>
        <dbReference type="ARBA" id="ARBA00022676"/>
    </source>
</evidence>
<accession>A0A1F7X368</accession>
<evidence type="ECO:0000313" key="10">
    <source>
        <dbReference type="EMBL" id="OGM09421.1"/>
    </source>
</evidence>
<dbReference type="GO" id="GO:0016763">
    <property type="term" value="F:pentosyltransferase activity"/>
    <property type="evidence" value="ECO:0007669"/>
    <property type="project" value="TreeGrafter"/>
</dbReference>
<organism evidence="10 11">
    <name type="scientific">Candidatus Woesebacteria bacterium RBG_13_46_13</name>
    <dbReference type="NCBI Taxonomy" id="1802479"/>
    <lineage>
        <taxon>Bacteria</taxon>
        <taxon>Candidatus Woeseibacteriota</taxon>
    </lineage>
</organism>
<feature type="transmembrane region" description="Helical" evidence="8">
    <location>
        <begin position="297"/>
        <end position="316"/>
    </location>
</feature>
<dbReference type="PANTHER" id="PTHR33908">
    <property type="entry name" value="MANNOSYLTRANSFERASE YKCB-RELATED"/>
    <property type="match status" value="1"/>
</dbReference>
<evidence type="ECO:0000313" key="11">
    <source>
        <dbReference type="Proteomes" id="UP000176778"/>
    </source>
</evidence>
<evidence type="ECO:0000256" key="7">
    <source>
        <dbReference type="ARBA" id="ARBA00023136"/>
    </source>
</evidence>
<feature type="transmembrane region" description="Helical" evidence="8">
    <location>
        <begin position="207"/>
        <end position="229"/>
    </location>
</feature>